<dbReference type="AlphaFoldDB" id="A0A813EFJ7"/>
<evidence type="ECO:0000256" key="4">
    <source>
        <dbReference type="RuleBase" id="RU000363"/>
    </source>
</evidence>
<evidence type="ECO:0000313" key="6">
    <source>
        <dbReference type="EMBL" id="CAE8599245.1"/>
    </source>
</evidence>
<reference evidence="5" key="1">
    <citation type="submission" date="2021-02" db="EMBL/GenBank/DDBJ databases">
        <authorList>
            <person name="Dougan E. K."/>
            <person name="Rhodes N."/>
            <person name="Thang M."/>
            <person name="Chan C."/>
        </authorList>
    </citation>
    <scope>NUCLEOTIDE SEQUENCE</scope>
</reference>
<dbReference type="Proteomes" id="UP000626109">
    <property type="component" value="Unassembled WGS sequence"/>
</dbReference>
<gene>
    <name evidence="5" type="ORF">PGLA1383_LOCUS15757</name>
    <name evidence="6" type="ORF">PGLA1383_LOCUS17606</name>
    <name evidence="7" type="ORF">PGLA2088_LOCUS28494</name>
</gene>
<keyword evidence="2" id="KW-0521">NADP</keyword>
<accession>A0A813EFJ7</accession>
<dbReference type="SUPFAM" id="SSF51735">
    <property type="entry name" value="NAD(P)-binding Rossmann-fold domains"/>
    <property type="match status" value="1"/>
</dbReference>
<evidence type="ECO:0000256" key="2">
    <source>
        <dbReference type="ARBA" id="ARBA00022857"/>
    </source>
</evidence>
<dbReference type="EMBL" id="CAJNNW010027901">
    <property type="protein sequence ID" value="CAE8693703.1"/>
    <property type="molecule type" value="Genomic_DNA"/>
</dbReference>
<keyword evidence="8" id="KW-1185">Reference proteome</keyword>
<comment type="caution">
    <text evidence="5">The sequence shown here is derived from an EMBL/GenBank/DDBJ whole genome shotgun (WGS) entry which is preliminary data.</text>
</comment>
<organism evidence="5 8">
    <name type="scientific">Polarella glacialis</name>
    <name type="common">Dinoflagellate</name>
    <dbReference type="NCBI Taxonomy" id="89957"/>
    <lineage>
        <taxon>Eukaryota</taxon>
        <taxon>Sar</taxon>
        <taxon>Alveolata</taxon>
        <taxon>Dinophyceae</taxon>
        <taxon>Suessiales</taxon>
        <taxon>Suessiaceae</taxon>
        <taxon>Polarella</taxon>
    </lineage>
</organism>
<evidence type="ECO:0000256" key="3">
    <source>
        <dbReference type="ARBA" id="ARBA00023002"/>
    </source>
</evidence>
<dbReference type="PRINTS" id="PR00080">
    <property type="entry name" value="SDRFAMILY"/>
</dbReference>
<evidence type="ECO:0000313" key="8">
    <source>
        <dbReference type="Proteomes" id="UP000654075"/>
    </source>
</evidence>
<dbReference type="InterPro" id="IPR036291">
    <property type="entry name" value="NAD(P)-bd_dom_sf"/>
</dbReference>
<evidence type="ECO:0000313" key="7">
    <source>
        <dbReference type="EMBL" id="CAE8693703.1"/>
    </source>
</evidence>
<evidence type="ECO:0008006" key="9">
    <source>
        <dbReference type="Google" id="ProtNLM"/>
    </source>
</evidence>
<dbReference type="OrthoDB" id="10262319at2759"/>
<name>A0A813EFJ7_POLGL</name>
<evidence type="ECO:0000313" key="5">
    <source>
        <dbReference type="EMBL" id="CAE8597309.1"/>
    </source>
</evidence>
<dbReference type="PANTHER" id="PTHR43963:SF6">
    <property type="entry name" value="CHAIN DEHYDROGENASE FAMILY PROTEIN, PUTATIVE (AFU_ORTHOLOGUE AFUA_3G15350)-RELATED"/>
    <property type="match status" value="1"/>
</dbReference>
<dbReference type="GO" id="GO:0016491">
    <property type="term" value="F:oxidoreductase activity"/>
    <property type="evidence" value="ECO:0007669"/>
    <property type="project" value="UniProtKB-KW"/>
</dbReference>
<comment type="similarity">
    <text evidence="1 4">Belongs to the short-chain dehydrogenases/reductases (SDR) family.</text>
</comment>
<protein>
    <recommendedName>
        <fullName evidence="9">Protochlorophyllide reductase</fullName>
    </recommendedName>
</protein>
<evidence type="ECO:0000256" key="1">
    <source>
        <dbReference type="ARBA" id="ARBA00006484"/>
    </source>
</evidence>
<dbReference type="Gene3D" id="3.40.50.720">
    <property type="entry name" value="NAD(P)-binding Rossmann-like Domain"/>
    <property type="match status" value="1"/>
</dbReference>
<dbReference type="Pfam" id="PF00106">
    <property type="entry name" value="adh_short"/>
    <property type="match status" value="1"/>
</dbReference>
<sequence length="337" mass="35568">MLALKPIPRALRFFAASPPRRWARAQFVPLLLLASAGNLFADALGSLGSPRWHWTAATGAFCGGAMAEAGPRSERLAVVTGGNKGVGYFAAQQLLGAGLQVVIACRSEALAKEAAARLGCEYELLDISHSPSIEAFAKTLESKYGRLDVLVNNAAIAFKASDPTPFAGQTGPTLKTNFFGTAELTDRLLPLLRASAASGGQPRLVNVASMAGALRQVSPQLQQQFSSPALDRAGLDALVRKFAADVRAERHKQEGWGNSNYGFSKLAVIAYTKLVAREEGTGMRVNACCPGYCKTDMSNNRGGQSPEVGARNAVLLALLPDSGPSGAFFQNEANSAW</sequence>
<dbReference type="Pfam" id="PF13561">
    <property type="entry name" value="adh_short_C2"/>
    <property type="match status" value="1"/>
</dbReference>
<dbReference type="InterPro" id="IPR002347">
    <property type="entry name" value="SDR_fam"/>
</dbReference>
<dbReference type="Proteomes" id="UP000654075">
    <property type="component" value="Unassembled WGS sequence"/>
</dbReference>
<keyword evidence="3" id="KW-0560">Oxidoreductase</keyword>
<dbReference type="PRINTS" id="PR00081">
    <property type="entry name" value="GDHRDH"/>
</dbReference>
<dbReference type="EMBL" id="CAJNNV010010916">
    <property type="protein sequence ID" value="CAE8599245.1"/>
    <property type="molecule type" value="Genomic_DNA"/>
</dbReference>
<dbReference type="OMA" id="GAQTPVM"/>
<dbReference type="PANTHER" id="PTHR43963">
    <property type="entry name" value="CARBONYL REDUCTASE 1-RELATED"/>
    <property type="match status" value="1"/>
</dbReference>
<proteinExistence type="inferred from homology"/>
<dbReference type="EMBL" id="CAJNNV010009360">
    <property type="protein sequence ID" value="CAE8597309.1"/>
    <property type="molecule type" value="Genomic_DNA"/>
</dbReference>